<dbReference type="RefSeq" id="XP_059601971.1">
    <property type="nucleotide sequence ID" value="XM_059743662.1"/>
</dbReference>
<dbReference type="GeneID" id="84592731"/>
<reference evidence="1" key="1">
    <citation type="submission" date="2025-02" db="EMBL/GenBank/DDBJ databases">
        <authorList>
            <consortium name="NCBI Genome Project"/>
        </authorList>
    </citation>
    <scope>NUCLEOTIDE SEQUENCE</scope>
</reference>
<sequence>MPFNPSSAHDLLLDPLHAPFGLPFRSRKASRYGPLNGIRLRGVKARGLLSWSVTLFPGDRRRTRTGYLGAICGNAVAGILSAFVSDLNVPQVLYMAKYRESHVVGKHPPITVASQPLNHNEICLHLSVWTSEREPSPYAFWYEPSSRSMIVGNCTHCSVVVRTAVCHSSSYRLIDHLKTGDAG</sequence>
<reference evidence="1" key="2">
    <citation type="submission" date="2025-08" db="UniProtKB">
        <authorList>
            <consortium name="RefSeq"/>
        </authorList>
    </citation>
    <scope>IDENTIFICATION</scope>
</reference>
<proteinExistence type="predicted"/>
<gene>
    <name evidence="1" type="ORF">An12g09410</name>
</gene>
<evidence type="ECO:0000313" key="1">
    <source>
        <dbReference type="RefSeq" id="XP_059601971.1"/>
    </source>
</evidence>
<organism evidence="1">
    <name type="scientific">Aspergillus niger</name>
    <dbReference type="NCBI Taxonomy" id="5061"/>
    <lineage>
        <taxon>Eukaryota</taxon>
        <taxon>Fungi</taxon>
        <taxon>Dikarya</taxon>
        <taxon>Ascomycota</taxon>
        <taxon>Pezizomycotina</taxon>
        <taxon>Eurotiomycetes</taxon>
        <taxon>Eurotiomycetidae</taxon>
        <taxon>Eurotiales</taxon>
        <taxon>Aspergillaceae</taxon>
        <taxon>Aspergillus</taxon>
        <taxon>Aspergillus subgen. Circumdati</taxon>
    </lineage>
</organism>
<dbReference type="AlphaFoldDB" id="A0AAJ8E0A5"/>
<evidence type="ECO:0008006" key="2">
    <source>
        <dbReference type="Google" id="ProtNLM"/>
    </source>
</evidence>
<dbReference type="VEuPathDB" id="FungiDB:An12g09410"/>
<accession>A0AAJ8E0A5</accession>
<protein>
    <recommendedName>
        <fullName evidence="2">BED-type domain-containing protein</fullName>
    </recommendedName>
</protein>
<name>A0AAJ8E0A5_ASPNG</name>
<dbReference type="KEGG" id="ang:An12g09410"/>